<name>A0A6J1PR19_9HYME</name>
<feature type="compositionally biased region" description="Polar residues" evidence="1">
    <location>
        <begin position="866"/>
        <end position="875"/>
    </location>
</feature>
<dbReference type="GeneID" id="112454533"/>
<reference evidence="4" key="1">
    <citation type="submission" date="2025-08" db="UniProtKB">
        <authorList>
            <consortium name="RefSeq"/>
        </authorList>
    </citation>
    <scope>IDENTIFICATION</scope>
    <source>
        <tissue evidence="4">Whole body</tissue>
    </source>
</reference>
<feature type="compositionally biased region" description="Polar residues" evidence="1">
    <location>
        <begin position="224"/>
        <end position="245"/>
    </location>
</feature>
<feature type="signal peptide" evidence="2">
    <location>
        <begin position="1"/>
        <end position="24"/>
    </location>
</feature>
<evidence type="ECO:0000256" key="1">
    <source>
        <dbReference type="SAM" id="MobiDB-lite"/>
    </source>
</evidence>
<feature type="compositionally biased region" description="Low complexity" evidence="1">
    <location>
        <begin position="645"/>
        <end position="655"/>
    </location>
</feature>
<dbReference type="Proteomes" id="UP000504618">
    <property type="component" value="Unplaced"/>
</dbReference>
<accession>A0A6J1PR19</accession>
<evidence type="ECO:0000313" key="3">
    <source>
        <dbReference type="Proteomes" id="UP000504618"/>
    </source>
</evidence>
<evidence type="ECO:0000256" key="2">
    <source>
        <dbReference type="SAM" id="SignalP"/>
    </source>
</evidence>
<feature type="compositionally biased region" description="Low complexity" evidence="1">
    <location>
        <begin position="726"/>
        <end position="744"/>
    </location>
</feature>
<feature type="region of interest" description="Disordered" evidence="1">
    <location>
        <begin position="473"/>
        <end position="512"/>
    </location>
</feature>
<feature type="region of interest" description="Disordered" evidence="1">
    <location>
        <begin position="397"/>
        <end position="432"/>
    </location>
</feature>
<feature type="region of interest" description="Disordered" evidence="1">
    <location>
        <begin position="721"/>
        <end position="751"/>
    </location>
</feature>
<dbReference type="RefSeq" id="XP_024871753.1">
    <property type="nucleotide sequence ID" value="XM_025015985.1"/>
</dbReference>
<proteinExistence type="predicted"/>
<dbReference type="AlphaFoldDB" id="A0A6J1PR19"/>
<feature type="region of interest" description="Disordered" evidence="1">
    <location>
        <begin position="645"/>
        <end position="676"/>
    </location>
</feature>
<feature type="compositionally biased region" description="Low complexity" evidence="1">
    <location>
        <begin position="399"/>
        <end position="417"/>
    </location>
</feature>
<feature type="region of interest" description="Disordered" evidence="1">
    <location>
        <begin position="224"/>
        <end position="250"/>
    </location>
</feature>
<protein>
    <submittedName>
        <fullName evidence="4">Uncharacterized protein LOC112454533</fullName>
    </submittedName>
</protein>
<feature type="chain" id="PRO_5026984793" evidence="2">
    <location>
        <begin position="25"/>
        <end position="875"/>
    </location>
</feature>
<organism evidence="3 4">
    <name type="scientific">Temnothorax curvispinosus</name>
    <dbReference type="NCBI Taxonomy" id="300111"/>
    <lineage>
        <taxon>Eukaryota</taxon>
        <taxon>Metazoa</taxon>
        <taxon>Ecdysozoa</taxon>
        <taxon>Arthropoda</taxon>
        <taxon>Hexapoda</taxon>
        <taxon>Insecta</taxon>
        <taxon>Pterygota</taxon>
        <taxon>Neoptera</taxon>
        <taxon>Endopterygota</taxon>
        <taxon>Hymenoptera</taxon>
        <taxon>Apocrita</taxon>
        <taxon>Aculeata</taxon>
        <taxon>Formicoidea</taxon>
        <taxon>Formicidae</taxon>
        <taxon>Myrmicinae</taxon>
        <taxon>Temnothorax</taxon>
    </lineage>
</organism>
<keyword evidence="3" id="KW-1185">Reference proteome</keyword>
<keyword evidence="2" id="KW-0732">Signal</keyword>
<feature type="region of interest" description="Disordered" evidence="1">
    <location>
        <begin position="853"/>
        <end position="875"/>
    </location>
</feature>
<evidence type="ECO:0000313" key="4">
    <source>
        <dbReference type="RefSeq" id="XP_024871753.1"/>
    </source>
</evidence>
<gene>
    <name evidence="4" type="primary">LOC112454533</name>
</gene>
<dbReference type="OrthoDB" id="8062658at2759"/>
<sequence length="875" mass="96487">MMPKRLTELSRWLLLAGLLCCASCQSVPSSFENKTGGQNDSRPRIFSPRMDYDEWTPLGRGDPLKNNPTFDYVPPVLDRVQYWLDSQQHTTEPSSKRDILVLGVTAKKTSPKIPEQFLKFVDGPKFTRTGNQDSILYRNDFTGSNGAEPPKIVRTTSFRNGLIDYRNQNRLQSLPANYYPNSYYSQKIKPYTMMMPPPMIQKAETSTNFNVGVSKDKIIGYPDTSSSFSTQTEEGPVLQDTQYYGTPSKDYGRYSPASSLRPYSTSKAPLSKIETIKSIYVPSASQSTKSRYEATTAPSVSFEKSNLIYQSTQTLSGGWLGNNGPSSSSTVYPLDVNQVTWQTSDYSRDHYEIDHNAAASSNHEVVVGQNANIIVDANKNENEEIVVGQKEISTEATFSTTESVAQTSTASTTTTDSTEQEEETVTDAQSSQKMHIVVANSPSSIMDLQTHKAKKGPVAVVMPTNYIEKNFSASSSDPLTTTHNNAWENPTTSEMTKTTHQASKSQSQPVRNAITSSPILSEDHPSASSAPNRMIAPSQFAHQPSHPPSAPIMPPRHIDSSSHMFVPPQAASQSMMRPQARPNTMIHFIGSMRPGFRPSSPVSMSHVSPPMAHMHAPSINNMMIPLPNVEQAHQRLSQPFPVTFTSPPSPSTFSTQIPGSDEQSIDHRPSRLPATTVTTSPLFTSTISTMEYTPTMDYHESTKPDQSPLVKILNAETPKMKPMLAPSSTVPPRTTTVPSLTTDPIFSHYKQPAKPLRGPMYLIIQGHSKVKTYKPTVNKYGMPVENNEIVESATERQLSKLEQLIQKNTKNGAVDLAAEKRKVEEKARAEKHVSSSQESLMSLIESGLSGFTVSPSTEAEDEHRVSNSVTSIEIN</sequence>